<dbReference type="InterPro" id="IPR005894">
    <property type="entry name" value="DrrA"/>
</dbReference>
<dbReference type="GO" id="GO:0005524">
    <property type="term" value="F:ATP binding"/>
    <property type="evidence" value="ECO:0007669"/>
    <property type="project" value="UniProtKB-KW"/>
</dbReference>
<dbReference type="InterPro" id="IPR003439">
    <property type="entry name" value="ABC_transporter-like_ATP-bd"/>
</dbReference>
<keyword evidence="7" id="KW-0472">Membrane</keyword>
<dbReference type="InterPro" id="IPR003593">
    <property type="entry name" value="AAA+_ATPase"/>
</dbReference>
<keyword evidence="3" id="KW-1003">Cell membrane</keyword>
<comment type="subcellular location">
    <subcellularLocation>
        <location evidence="1">Cell membrane</location>
        <topology evidence="1">Peripheral membrane protein</topology>
        <orientation evidence="1">Cytoplasmic side</orientation>
    </subcellularLocation>
</comment>
<keyword evidence="2" id="KW-0813">Transport</keyword>
<feature type="domain" description="ABC transporter" evidence="9">
    <location>
        <begin position="6"/>
        <end position="236"/>
    </location>
</feature>
<dbReference type="NCBIfam" id="TIGR01188">
    <property type="entry name" value="drrA"/>
    <property type="match status" value="1"/>
</dbReference>
<name>A0A0C4S569_9BACT</name>
<dbReference type="PANTHER" id="PTHR42711:SF19">
    <property type="entry name" value="DOXORUBICIN RESISTANCE ATP-BINDING PROTEIN DRRA"/>
    <property type="match status" value="1"/>
</dbReference>
<evidence type="ECO:0000256" key="4">
    <source>
        <dbReference type="ARBA" id="ARBA00022741"/>
    </source>
</evidence>
<protein>
    <submittedName>
        <fullName evidence="10">ABC transporter ATP-binding protein</fullName>
    </submittedName>
</protein>
<dbReference type="PANTHER" id="PTHR42711">
    <property type="entry name" value="ABC TRANSPORTER ATP-BINDING PROTEIN"/>
    <property type="match status" value="1"/>
</dbReference>
<evidence type="ECO:0000256" key="7">
    <source>
        <dbReference type="ARBA" id="ARBA00023136"/>
    </source>
</evidence>
<proteinExistence type="inferred from homology"/>
<dbReference type="InterPro" id="IPR027417">
    <property type="entry name" value="P-loop_NTPase"/>
</dbReference>
<sequence>MTDLMIEATGLGRRFAEVTALDDVDLRVRRGTVMGLLGHNGAGKTTLINILATLLPPTSGTARVAGFDVADTPKEVRRRIGLTGQFAAVDEQLSGLDNLVLIARLLGAGRAQARARATELIELFELQDAAKRAAGTYSGGMRRRLDIAASIVGHPEVIFLDEPTTGLDPVSRNGVWSLVEALTHHGASVLLTTQYLEEADRLVDEITVLSSGRVIAAGTPAELKSRVGRLTAHITLSDEAEIPSTLRALEGSRLQPQYDEARSEVNVALEGAGGLAPIVRALDDAAIAVKGLTLTEPTLDDVYLSLLGRNALPSAA</sequence>
<comment type="similarity">
    <text evidence="8">Belongs to the ABC transporter superfamily. Drug exporter-1 (DrugE1) (TC 3.A.1.105) family.</text>
</comment>
<keyword evidence="5 10" id="KW-0067">ATP-binding</keyword>
<evidence type="ECO:0000256" key="5">
    <source>
        <dbReference type="ARBA" id="ARBA00022840"/>
    </source>
</evidence>
<evidence type="ECO:0000313" key="10">
    <source>
        <dbReference type="EMBL" id="AIW62983.1"/>
    </source>
</evidence>
<dbReference type="GO" id="GO:0005886">
    <property type="term" value="C:plasma membrane"/>
    <property type="evidence" value="ECO:0007669"/>
    <property type="project" value="UniProtKB-SubCell"/>
</dbReference>
<reference evidence="10" key="1">
    <citation type="submission" date="2014-02" db="EMBL/GenBank/DDBJ databases">
        <title>Arenimycins C and D, pentangular polyphenols produced by an eDNA-derived gene cluster.</title>
        <authorList>
            <person name="Kang H.-S."/>
            <person name="Brady S.F."/>
        </authorList>
    </citation>
    <scope>NUCLEOTIDE SEQUENCE</scope>
</reference>
<evidence type="ECO:0000256" key="1">
    <source>
        <dbReference type="ARBA" id="ARBA00004413"/>
    </source>
</evidence>
<dbReference type="GO" id="GO:1900753">
    <property type="term" value="P:doxorubicin transport"/>
    <property type="evidence" value="ECO:0007669"/>
    <property type="project" value="InterPro"/>
</dbReference>
<dbReference type="AlphaFoldDB" id="A0A0C4S569"/>
<dbReference type="SMART" id="SM00382">
    <property type="entry name" value="AAA"/>
    <property type="match status" value="1"/>
</dbReference>
<dbReference type="GO" id="GO:0043215">
    <property type="term" value="P:daunorubicin transport"/>
    <property type="evidence" value="ECO:0007669"/>
    <property type="project" value="InterPro"/>
</dbReference>
<organism evidence="10">
    <name type="scientific">uncultured bacterium BAC-AB1442/1414/561</name>
    <dbReference type="NCBI Taxonomy" id="1562172"/>
    <lineage>
        <taxon>Bacteria</taxon>
        <taxon>environmental samples</taxon>
    </lineage>
</organism>
<dbReference type="Pfam" id="PF00005">
    <property type="entry name" value="ABC_tran"/>
    <property type="match status" value="1"/>
</dbReference>
<evidence type="ECO:0000256" key="3">
    <source>
        <dbReference type="ARBA" id="ARBA00022475"/>
    </source>
</evidence>
<dbReference type="GO" id="GO:0016887">
    <property type="term" value="F:ATP hydrolysis activity"/>
    <property type="evidence" value="ECO:0007669"/>
    <property type="project" value="InterPro"/>
</dbReference>
<dbReference type="InterPro" id="IPR050763">
    <property type="entry name" value="ABC_transporter_ATP-binding"/>
</dbReference>
<dbReference type="PROSITE" id="PS00211">
    <property type="entry name" value="ABC_TRANSPORTER_1"/>
    <property type="match status" value="1"/>
</dbReference>
<keyword evidence="6" id="KW-1278">Translocase</keyword>
<evidence type="ECO:0000256" key="6">
    <source>
        <dbReference type="ARBA" id="ARBA00022967"/>
    </source>
</evidence>
<keyword evidence="4" id="KW-0547">Nucleotide-binding</keyword>
<dbReference type="InterPro" id="IPR017871">
    <property type="entry name" value="ABC_transporter-like_CS"/>
</dbReference>
<accession>A0A0C4S569</accession>
<evidence type="ECO:0000256" key="2">
    <source>
        <dbReference type="ARBA" id="ARBA00022448"/>
    </source>
</evidence>
<evidence type="ECO:0000259" key="9">
    <source>
        <dbReference type="PROSITE" id="PS50893"/>
    </source>
</evidence>
<dbReference type="PROSITE" id="PS50893">
    <property type="entry name" value="ABC_TRANSPORTER_2"/>
    <property type="match status" value="1"/>
</dbReference>
<evidence type="ECO:0000256" key="8">
    <source>
        <dbReference type="ARBA" id="ARBA00049985"/>
    </source>
</evidence>
<dbReference type="SUPFAM" id="SSF52540">
    <property type="entry name" value="P-loop containing nucleoside triphosphate hydrolases"/>
    <property type="match status" value="1"/>
</dbReference>
<dbReference type="EMBL" id="KJ440489">
    <property type="protein sequence ID" value="AIW62983.1"/>
    <property type="molecule type" value="Genomic_DNA"/>
</dbReference>
<gene>
    <name evidence="10" type="primary">arn4</name>
</gene>
<dbReference type="Gene3D" id="3.40.50.300">
    <property type="entry name" value="P-loop containing nucleotide triphosphate hydrolases"/>
    <property type="match status" value="1"/>
</dbReference>